<accession>A0A9N9SV43</accession>
<evidence type="ECO:0000259" key="5">
    <source>
        <dbReference type="Pfam" id="PF02826"/>
    </source>
</evidence>
<evidence type="ECO:0000313" key="7">
    <source>
        <dbReference type="Proteomes" id="UP001153709"/>
    </source>
</evidence>
<dbReference type="SUPFAM" id="SSF51735">
    <property type="entry name" value="NAD(P)-binding Rossmann-fold domains"/>
    <property type="match status" value="1"/>
</dbReference>
<dbReference type="InterPro" id="IPR050223">
    <property type="entry name" value="D-isomer_2-hydroxyacid_DH"/>
</dbReference>
<evidence type="ECO:0000256" key="3">
    <source>
        <dbReference type="RuleBase" id="RU003719"/>
    </source>
</evidence>
<dbReference type="GO" id="GO:0030267">
    <property type="term" value="F:glyoxylate reductase (NADPH) activity"/>
    <property type="evidence" value="ECO:0007669"/>
    <property type="project" value="TreeGrafter"/>
</dbReference>
<feature type="domain" description="D-isomer specific 2-hydroxyacid dehydrogenase catalytic" evidence="4">
    <location>
        <begin position="40"/>
        <end position="352"/>
    </location>
</feature>
<dbReference type="AlphaFoldDB" id="A0A9N9SV43"/>
<dbReference type="GO" id="GO:0005829">
    <property type="term" value="C:cytosol"/>
    <property type="evidence" value="ECO:0007669"/>
    <property type="project" value="TreeGrafter"/>
</dbReference>
<dbReference type="FunFam" id="3.40.50.720:FF:000026">
    <property type="entry name" value="Glyoxylate/hydroxypyruvate reductase B"/>
    <property type="match status" value="1"/>
</dbReference>
<dbReference type="InterPro" id="IPR029753">
    <property type="entry name" value="D-isomer_DH_CS"/>
</dbReference>
<dbReference type="CDD" id="cd05301">
    <property type="entry name" value="GDH"/>
    <property type="match status" value="1"/>
</dbReference>
<dbReference type="GO" id="GO:0051287">
    <property type="term" value="F:NAD binding"/>
    <property type="evidence" value="ECO:0007669"/>
    <property type="project" value="InterPro"/>
</dbReference>
<dbReference type="SUPFAM" id="SSF52283">
    <property type="entry name" value="Formate/glycerate dehydrogenase catalytic domain-like"/>
    <property type="match status" value="1"/>
</dbReference>
<dbReference type="InterPro" id="IPR006140">
    <property type="entry name" value="D-isomer_DH_NAD-bd"/>
</dbReference>
<evidence type="ECO:0000259" key="4">
    <source>
        <dbReference type="Pfam" id="PF00389"/>
    </source>
</evidence>
<dbReference type="Pfam" id="PF02826">
    <property type="entry name" value="2-Hacid_dh_C"/>
    <property type="match status" value="1"/>
</dbReference>
<dbReference type="PROSITE" id="PS00671">
    <property type="entry name" value="D_2_HYDROXYACID_DH_3"/>
    <property type="match status" value="1"/>
</dbReference>
<dbReference type="InterPro" id="IPR036291">
    <property type="entry name" value="NAD(P)-bd_dom_sf"/>
</dbReference>
<dbReference type="InterPro" id="IPR029752">
    <property type="entry name" value="D-isomer_DH_CS1"/>
</dbReference>
<evidence type="ECO:0000256" key="2">
    <source>
        <dbReference type="ARBA" id="ARBA00073306"/>
    </source>
</evidence>
<keyword evidence="1 3" id="KW-0560">Oxidoreductase</keyword>
<dbReference type="OrthoDB" id="298012at2759"/>
<dbReference type="PROSITE" id="PS00065">
    <property type="entry name" value="D_2_HYDROXYACID_DH_1"/>
    <property type="match status" value="1"/>
</dbReference>
<reference evidence="6" key="1">
    <citation type="submission" date="2022-01" db="EMBL/GenBank/DDBJ databases">
        <authorList>
            <person name="King R."/>
        </authorList>
    </citation>
    <scope>NUCLEOTIDE SEQUENCE</scope>
</reference>
<evidence type="ECO:0000256" key="1">
    <source>
        <dbReference type="ARBA" id="ARBA00023002"/>
    </source>
</evidence>
<keyword evidence="7" id="KW-1185">Reference proteome</keyword>
<protein>
    <recommendedName>
        <fullName evidence="2">Glyoxylate reductase/hydroxypyruvate reductase</fullName>
    </recommendedName>
</protein>
<comment type="similarity">
    <text evidence="3">Belongs to the D-isomer specific 2-hydroxyacid dehydrogenase family.</text>
</comment>
<dbReference type="Gene3D" id="3.40.50.720">
    <property type="entry name" value="NAD(P)-binding Rossmann-like Domain"/>
    <property type="match status" value="2"/>
</dbReference>
<dbReference type="GO" id="GO:0008465">
    <property type="term" value="F:hydroxypyruvate reductase (NADH) activity"/>
    <property type="evidence" value="ECO:0007669"/>
    <property type="project" value="TreeGrafter"/>
</dbReference>
<proteinExistence type="inferred from homology"/>
<evidence type="ECO:0000313" key="6">
    <source>
        <dbReference type="EMBL" id="CAG9830031.1"/>
    </source>
</evidence>
<dbReference type="InterPro" id="IPR006139">
    <property type="entry name" value="D-isomer_2_OHA_DH_cat_dom"/>
</dbReference>
<dbReference type="PANTHER" id="PTHR10996:SF277">
    <property type="entry name" value="GLYOXYLATE REDUCTASE_HYDROXYPYRUVATE REDUCTASE"/>
    <property type="match status" value="1"/>
</dbReference>
<dbReference type="PANTHER" id="PTHR10996">
    <property type="entry name" value="2-HYDROXYACID DEHYDROGENASE-RELATED"/>
    <property type="match status" value="1"/>
</dbReference>
<organism evidence="6 7">
    <name type="scientific">Diabrotica balteata</name>
    <name type="common">Banded cucumber beetle</name>
    <dbReference type="NCBI Taxonomy" id="107213"/>
    <lineage>
        <taxon>Eukaryota</taxon>
        <taxon>Metazoa</taxon>
        <taxon>Ecdysozoa</taxon>
        <taxon>Arthropoda</taxon>
        <taxon>Hexapoda</taxon>
        <taxon>Insecta</taxon>
        <taxon>Pterygota</taxon>
        <taxon>Neoptera</taxon>
        <taxon>Endopterygota</taxon>
        <taxon>Coleoptera</taxon>
        <taxon>Polyphaga</taxon>
        <taxon>Cucujiformia</taxon>
        <taxon>Chrysomeloidea</taxon>
        <taxon>Chrysomelidae</taxon>
        <taxon>Galerucinae</taxon>
        <taxon>Diabroticina</taxon>
        <taxon>Diabroticites</taxon>
        <taxon>Diabrotica</taxon>
    </lineage>
</organism>
<feature type="domain" description="D-isomer specific 2-hydroxyacid dehydrogenase NAD-binding" evidence="5">
    <location>
        <begin position="145"/>
        <end position="323"/>
    </location>
</feature>
<gene>
    <name evidence="6" type="ORF">DIABBA_LOCUS3769</name>
</gene>
<sequence length="356" mass="39530">MAYNIANFYKVLSRSNQNTTTVLKNIPYRYFLTDMSKPSVYITRQVNKEAVDLLKQHCQVTSWAGEGPVPREELLKNIENKNALFCMLTDKIDAPVLDKAGKNLKVVATMSVGFDHLDTKEIKKRNIKMGYTPDTLTDATAELAVGLLLTTSRRLLEANKEAKTGGWHAWSPFWMCGPGLKDSTVGIVGFGRIGQQIAKILKAFNPKKIIYYNRSERKEATEIGAERVSFDELLKQSDFISVSAALTPDTQNMFNEDAFRKMKPTAVFINTSRGGLVDQDALVAALQNKVIWGAGLDVMTPEPLPLDHPLFKLKNCVILPHIGSAAIETRNEMGVVTAKNIIAALKGEKLPFELIV</sequence>
<dbReference type="EMBL" id="OU898277">
    <property type="protein sequence ID" value="CAG9830031.1"/>
    <property type="molecule type" value="Genomic_DNA"/>
</dbReference>
<dbReference type="Proteomes" id="UP001153709">
    <property type="component" value="Chromosome 2"/>
</dbReference>
<name>A0A9N9SV43_DIABA</name>
<dbReference type="Pfam" id="PF00389">
    <property type="entry name" value="2-Hacid_dh"/>
    <property type="match status" value="1"/>
</dbReference>